<protein>
    <submittedName>
        <fullName evidence="2">HD domain-containing protein</fullName>
    </submittedName>
</protein>
<feature type="domain" description="HD/PDEase" evidence="1">
    <location>
        <begin position="34"/>
        <end position="145"/>
    </location>
</feature>
<accession>A0ABR9VW42</accession>
<sequence>MNSPTFNSPILTSRFSDAFILANQLHRHQFRKGSQIPYISHLLGVTALVLEMGGNEDEAISALLHDAVEDQGGDTTLELIREQCGQAVAELVLGCSDSQIMPKPPWEERKQKHLTKLRHSSLSILKISLADTLHNARTVQIDRRRQGEEIWDKFSRGKSGILWYYQNLWEIYQGRNPNAWSMELACIIDDWRYLDVN</sequence>
<proteinExistence type="predicted"/>
<dbReference type="Pfam" id="PF13328">
    <property type="entry name" value="HD_4"/>
    <property type="match status" value="1"/>
</dbReference>
<dbReference type="Gene3D" id="1.10.3210.10">
    <property type="entry name" value="Hypothetical protein af1432"/>
    <property type="match status" value="1"/>
</dbReference>
<gene>
    <name evidence="2" type="ORF">IQ217_17385</name>
</gene>
<dbReference type="InterPro" id="IPR052194">
    <property type="entry name" value="MESH1"/>
</dbReference>
<comment type="caution">
    <text evidence="2">The sequence shown here is derived from an EMBL/GenBank/DDBJ whole genome shotgun (WGS) entry which is preliminary data.</text>
</comment>
<dbReference type="RefSeq" id="WP_194020991.1">
    <property type="nucleotide sequence ID" value="NZ_JADEVV010000071.1"/>
</dbReference>
<dbReference type="PANTHER" id="PTHR46246">
    <property type="entry name" value="GUANOSINE-3',5'-BIS(DIPHOSPHATE) 3'-PYROPHOSPHOHYDROLASE MESH1"/>
    <property type="match status" value="1"/>
</dbReference>
<dbReference type="PANTHER" id="PTHR46246:SF1">
    <property type="entry name" value="GUANOSINE-3',5'-BIS(DIPHOSPHATE) 3'-PYROPHOSPHOHYDROLASE MESH1"/>
    <property type="match status" value="1"/>
</dbReference>
<evidence type="ECO:0000313" key="3">
    <source>
        <dbReference type="Proteomes" id="UP000658720"/>
    </source>
</evidence>
<evidence type="ECO:0000313" key="2">
    <source>
        <dbReference type="EMBL" id="MBE9255574.1"/>
    </source>
</evidence>
<dbReference type="SMART" id="SM00471">
    <property type="entry name" value="HDc"/>
    <property type="match status" value="1"/>
</dbReference>
<reference evidence="2 3" key="1">
    <citation type="submission" date="2020-10" db="EMBL/GenBank/DDBJ databases">
        <authorList>
            <person name="Castelo-Branco R."/>
            <person name="Eusebio N."/>
            <person name="Adriana R."/>
            <person name="Vieira A."/>
            <person name="Brugerolle De Fraissinette N."/>
            <person name="Rezende De Castro R."/>
            <person name="Schneider M.P."/>
            <person name="Vasconcelos V."/>
            <person name="Leao P.N."/>
        </authorList>
    </citation>
    <scope>NUCLEOTIDE SEQUENCE [LARGE SCALE GENOMIC DNA]</scope>
    <source>
        <strain evidence="2 3">LEGE 00031</strain>
    </source>
</reference>
<organism evidence="2 3">
    <name type="scientific">Synechocystis salina LEGE 00031</name>
    <dbReference type="NCBI Taxonomy" id="1828736"/>
    <lineage>
        <taxon>Bacteria</taxon>
        <taxon>Bacillati</taxon>
        <taxon>Cyanobacteriota</taxon>
        <taxon>Cyanophyceae</taxon>
        <taxon>Synechococcales</taxon>
        <taxon>Merismopediaceae</taxon>
        <taxon>Synechocystis</taxon>
    </lineage>
</organism>
<evidence type="ECO:0000259" key="1">
    <source>
        <dbReference type="SMART" id="SM00471"/>
    </source>
</evidence>
<dbReference type="InterPro" id="IPR003607">
    <property type="entry name" value="HD/PDEase_dom"/>
</dbReference>
<keyword evidence="3" id="KW-1185">Reference proteome</keyword>
<name>A0ABR9VW42_9SYNC</name>
<dbReference type="SUPFAM" id="SSF109604">
    <property type="entry name" value="HD-domain/PDEase-like"/>
    <property type="match status" value="1"/>
</dbReference>
<dbReference type="Proteomes" id="UP000658720">
    <property type="component" value="Unassembled WGS sequence"/>
</dbReference>
<dbReference type="EMBL" id="JADEVV010000071">
    <property type="protein sequence ID" value="MBE9255574.1"/>
    <property type="molecule type" value="Genomic_DNA"/>
</dbReference>